<keyword evidence="4" id="KW-1185">Reference proteome</keyword>
<dbReference type="EMBL" id="JAATLI010000004">
    <property type="protein sequence ID" value="NJC17643.1"/>
    <property type="molecule type" value="Genomic_DNA"/>
</dbReference>
<dbReference type="AlphaFoldDB" id="A0A7X5YAL0"/>
<dbReference type="GeneID" id="86892481"/>
<evidence type="ECO:0000313" key="2">
    <source>
        <dbReference type="EMBL" id="WOF13360.1"/>
    </source>
</evidence>
<evidence type="ECO:0008006" key="5">
    <source>
        <dbReference type="Google" id="ProtNLM"/>
    </source>
</evidence>
<dbReference type="RefSeq" id="WP_087419566.1">
    <property type="nucleotide sequence ID" value="NZ_BMPA01000004.1"/>
</dbReference>
<protein>
    <recommendedName>
        <fullName evidence="5">DUF4625 domain-containing protein</fullName>
    </recommendedName>
</protein>
<reference evidence="2 4" key="1">
    <citation type="submission" date="2019-09" db="EMBL/GenBank/DDBJ databases">
        <title>Butyricimonas paravirosa DSM 105722 (=214-4 = JCM 18677 = CCUG 65563).</title>
        <authorList>
            <person name="Le Roy T."/>
            <person name="Cani P.D."/>
        </authorList>
    </citation>
    <scope>NUCLEOTIDE SEQUENCE [LARGE SCALE GENOMIC DNA]</scope>
    <source>
        <strain evidence="2 4">DSM 105722</strain>
    </source>
</reference>
<name>A0A7X5YAL0_9BACT</name>
<sequence>MKQIYLLLFGVLFFVGCHDTKIGYLKTENASYGIDSLIIRKELDMTNVDDKNRVEKEIPWLTDNIQGVLGTAPIRYKLSGVKAPSVEAETIFLKEFKVRGGGRMELPLYTELPVGRYVVSLYLSNEDYSAVLTDVYTFIVKEK</sequence>
<dbReference type="PROSITE" id="PS51257">
    <property type="entry name" value="PROKAR_LIPOPROTEIN"/>
    <property type="match status" value="1"/>
</dbReference>
<accession>A0A7X5YAL0</accession>
<gene>
    <name evidence="2" type="ORF">F1644_14280</name>
    <name evidence="1" type="ORF">GGR15_001258</name>
</gene>
<dbReference type="Proteomes" id="UP001302374">
    <property type="component" value="Chromosome"/>
</dbReference>
<proteinExistence type="predicted"/>
<evidence type="ECO:0000313" key="3">
    <source>
        <dbReference type="Proteomes" id="UP000576368"/>
    </source>
</evidence>
<dbReference type="Proteomes" id="UP000576368">
    <property type="component" value="Unassembled WGS sequence"/>
</dbReference>
<reference evidence="1 3" key="2">
    <citation type="submission" date="2020-03" db="EMBL/GenBank/DDBJ databases">
        <title>Genomic Encyclopedia of Type Strains, Phase IV (KMG-IV): sequencing the most valuable type-strain genomes for metagenomic binning, comparative biology and taxonomic classification.</title>
        <authorList>
            <person name="Goeker M."/>
        </authorList>
    </citation>
    <scope>NUCLEOTIDE SEQUENCE [LARGE SCALE GENOMIC DNA]</scope>
    <source>
        <strain evidence="1 3">DSM 105722</strain>
    </source>
</reference>
<evidence type="ECO:0000313" key="4">
    <source>
        <dbReference type="Proteomes" id="UP001302374"/>
    </source>
</evidence>
<organism evidence="1 3">
    <name type="scientific">Butyricimonas paravirosa</name>
    <dbReference type="NCBI Taxonomy" id="1472417"/>
    <lineage>
        <taxon>Bacteria</taxon>
        <taxon>Pseudomonadati</taxon>
        <taxon>Bacteroidota</taxon>
        <taxon>Bacteroidia</taxon>
        <taxon>Bacteroidales</taxon>
        <taxon>Odoribacteraceae</taxon>
        <taxon>Butyricimonas</taxon>
    </lineage>
</organism>
<evidence type="ECO:0000313" key="1">
    <source>
        <dbReference type="EMBL" id="NJC17643.1"/>
    </source>
</evidence>
<dbReference type="EMBL" id="CP043839">
    <property type="protein sequence ID" value="WOF13360.1"/>
    <property type="molecule type" value="Genomic_DNA"/>
</dbReference>